<keyword evidence="2" id="KW-1185">Reference proteome</keyword>
<comment type="caution">
    <text evidence="1">The sequence shown here is derived from an EMBL/GenBank/DDBJ whole genome shotgun (WGS) entry which is preliminary data.</text>
</comment>
<evidence type="ECO:0000313" key="2">
    <source>
        <dbReference type="Proteomes" id="UP000294003"/>
    </source>
</evidence>
<dbReference type="PANTHER" id="PTHR24148:SF64">
    <property type="entry name" value="HETEROKARYON INCOMPATIBILITY DOMAIN-CONTAINING PROTEIN"/>
    <property type="match status" value="1"/>
</dbReference>
<gene>
    <name evidence="1" type="ORF">DL762_000015</name>
</gene>
<dbReference type="InterPro" id="IPR052895">
    <property type="entry name" value="HetReg/Transcr_Mod"/>
</dbReference>
<reference evidence="1 2" key="1">
    <citation type="submission" date="2018-06" db="EMBL/GenBank/DDBJ databases">
        <title>Complete Genomes of Monosporascus.</title>
        <authorList>
            <person name="Robinson A.J."/>
            <person name="Natvig D.O."/>
        </authorList>
    </citation>
    <scope>NUCLEOTIDE SEQUENCE [LARGE SCALE GENOMIC DNA]</scope>
    <source>
        <strain evidence="1 2">CBS 609.92</strain>
    </source>
</reference>
<organism evidence="1 2">
    <name type="scientific">Monosporascus cannonballus</name>
    <dbReference type="NCBI Taxonomy" id="155416"/>
    <lineage>
        <taxon>Eukaryota</taxon>
        <taxon>Fungi</taxon>
        <taxon>Dikarya</taxon>
        <taxon>Ascomycota</taxon>
        <taxon>Pezizomycotina</taxon>
        <taxon>Sordariomycetes</taxon>
        <taxon>Xylariomycetidae</taxon>
        <taxon>Xylariales</taxon>
        <taxon>Xylariales incertae sedis</taxon>
        <taxon>Monosporascus</taxon>
    </lineage>
</organism>
<name>A0ABY0HNW5_9PEZI</name>
<protein>
    <submittedName>
        <fullName evidence="1">Uncharacterized protein</fullName>
    </submittedName>
</protein>
<dbReference type="EMBL" id="QJNS01000001">
    <property type="protein sequence ID" value="RYO95453.1"/>
    <property type="molecule type" value="Genomic_DNA"/>
</dbReference>
<evidence type="ECO:0000313" key="1">
    <source>
        <dbReference type="EMBL" id="RYO95453.1"/>
    </source>
</evidence>
<sequence>MIREQEEGFRVWLYADQQGCAAATLNFLVVSARVMGASDPRDRVFAFLGIWEKVAKELFGQKLSIKADYAKTVQATYTEFMTIVLEETGSLNFLSSVRPGYGTNRIEVLPSWVPDYLTASAVPVIQYLSGLVPLKDIDAYANIRSCNPPRSDNAKTGEDDPFIPTLVELKAICERLGFWENGDGDPSGTEMQEMNAEVSKLDLIFQYTYETRRPFLLDSGYLG</sequence>
<dbReference type="Proteomes" id="UP000294003">
    <property type="component" value="Unassembled WGS sequence"/>
</dbReference>
<accession>A0ABY0HNW5</accession>
<proteinExistence type="predicted"/>
<dbReference type="PANTHER" id="PTHR24148">
    <property type="entry name" value="ANKYRIN REPEAT DOMAIN-CONTAINING PROTEIN 39 HOMOLOG-RELATED"/>
    <property type="match status" value="1"/>
</dbReference>